<reference evidence="2 3" key="1">
    <citation type="submission" date="2018-09" db="EMBL/GenBank/DDBJ databases">
        <title>Acidovorax cavernicola nov. sp. isolated from Gruta de las Maravillas (Aracena, Spain).</title>
        <authorList>
            <person name="Jurado V."/>
            <person name="Gutierrez-Patricio S."/>
            <person name="Gonzalez-Pimentel J.L."/>
            <person name="Miller A.Z."/>
            <person name="Laiz L."/>
            <person name="Saiz-Jimenez C."/>
        </authorList>
    </citation>
    <scope>NUCLEOTIDE SEQUENCE [LARGE SCALE GENOMIC DNA]</scope>
    <source>
        <strain evidence="2 3">1011MAR4D40.2</strain>
    </source>
</reference>
<comment type="caution">
    <text evidence="2">The sequence shown here is derived from an EMBL/GenBank/DDBJ whole genome shotgun (WGS) entry which is preliminary data.</text>
</comment>
<dbReference type="Gene3D" id="3.40.50.150">
    <property type="entry name" value="Vaccinia Virus protein VP39"/>
    <property type="match status" value="1"/>
</dbReference>
<feature type="non-terminal residue" evidence="2">
    <location>
        <position position="56"/>
    </location>
</feature>
<dbReference type="EMBL" id="QXMN01000294">
    <property type="protein sequence ID" value="RIX69189.1"/>
    <property type="molecule type" value="Genomic_DNA"/>
</dbReference>
<name>A0A9X8CXP7_9BURK</name>
<feature type="domain" description="Histidine-specific methyltransferase SAM-dependent" evidence="1">
    <location>
        <begin position="3"/>
        <end position="54"/>
    </location>
</feature>
<organism evidence="2 3">
    <name type="scientific">Acidovorax cavernicola</name>
    <dbReference type="NCBI Taxonomy" id="1675792"/>
    <lineage>
        <taxon>Bacteria</taxon>
        <taxon>Pseudomonadati</taxon>
        <taxon>Pseudomonadota</taxon>
        <taxon>Betaproteobacteria</taxon>
        <taxon>Burkholderiales</taxon>
        <taxon>Comamonadaceae</taxon>
        <taxon>Acidovorax</taxon>
    </lineage>
</organism>
<protein>
    <submittedName>
        <fullName evidence="2">L-histidine N(Alpha)-methyltransferase</fullName>
    </submittedName>
</protein>
<dbReference type="AlphaFoldDB" id="A0A9X8CXP7"/>
<dbReference type="InterPro" id="IPR029063">
    <property type="entry name" value="SAM-dependent_MTases_sf"/>
</dbReference>
<keyword evidence="3" id="KW-1185">Reference proteome</keyword>
<proteinExistence type="predicted"/>
<dbReference type="OrthoDB" id="5289726at2"/>
<dbReference type="Pfam" id="PF10017">
    <property type="entry name" value="Methyltransf_33"/>
    <property type="match status" value="1"/>
</dbReference>
<gene>
    <name evidence="2" type="ORF">D3H34_33225</name>
</gene>
<evidence type="ECO:0000259" key="1">
    <source>
        <dbReference type="Pfam" id="PF10017"/>
    </source>
</evidence>
<dbReference type="InterPro" id="IPR019257">
    <property type="entry name" value="MeTrfase_dom"/>
</dbReference>
<evidence type="ECO:0000313" key="3">
    <source>
        <dbReference type="Proteomes" id="UP000265619"/>
    </source>
</evidence>
<evidence type="ECO:0000313" key="2">
    <source>
        <dbReference type="EMBL" id="RIX69189.1"/>
    </source>
</evidence>
<sequence>MSGTPARICAKYFYDQRGCELFEAITRLPEYYPTRTEKALLQARGADIARSVGPCT</sequence>
<dbReference type="Proteomes" id="UP000265619">
    <property type="component" value="Unassembled WGS sequence"/>
</dbReference>
<accession>A0A9X8CXP7</accession>